<keyword evidence="1" id="KW-1133">Transmembrane helix</keyword>
<feature type="transmembrane region" description="Helical" evidence="1">
    <location>
        <begin position="180"/>
        <end position="202"/>
    </location>
</feature>
<keyword evidence="1" id="KW-0472">Membrane</keyword>
<reference evidence="3" key="1">
    <citation type="submission" date="2023-06" db="EMBL/GenBank/DDBJ databases">
        <authorList>
            <consortium name="Lawrence Berkeley National Laboratory"/>
            <person name="Ahrendt S."/>
            <person name="Sahu N."/>
            <person name="Indic B."/>
            <person name="Wong-Bajracharya J."/>
            <person name="Merenyi Z."/>
            <person name="Ke H.-M."/>
            <person name="Monk M."/>
            <person name="Kocsube S."/>
            <person name="Drula E."/>
            <person name="Lipzen A."/>
            <person name="Balint B."/>
            <person name="Henrissat B."/>
            <person name="Andreopoulos B."/>
            <person name="Martin F.M."/>
            <person name="Harder C.B."/>
            <person name="Rigling D."/>
            <person name="Ford K.L."/>
            <person name="Foster G.D."/>
            <person name="Pangilinan J."/>
            <person name="Papanicolaou A."/>
            <person name="Barry K."/>
            <person name="LaButti K."/>
            <person name="Viragh M."/>
            <person name="Koriabine M."/>
            <person name="Yan M."/>
            <person name="Riley R."/>
            <person name="Champramary S."/>
            <person name="Plett K.L."/>
            <person name="Tsai I.J."/>
            <person name="Slot J."/>
            <person name="Sipos G."/>
            <person name="Plett J."/>
            <person name="Nagy L.G."/>
            <person name="Grigoriev I.V."/>
        </authorList>
    </citation>
    <scope>NUCLEOTIDE SEQUENCE</scope>
    <source>
        <strain evidence="3">HWK02</strain>
    </source>
</reference>
<proteinExistence type="predicted"/>
<feature type="transmembrane region" description="Helical" evidence="1">
    <location>
        <begin position="208"/>
        <end position="227"/>
    </location>
</feature>
<feature type="transmembrane region" description="Helical" evidence="1">
    <location>
        <begin position="74"/>
        <end position="99"/>
    </location>
</feature>
<dbReference type="AlphaFoldDB" id="A0AA39UKZ6"/>
<evidence type="ECO:0000259" key="2">
    <source>
        <dbReference type="Pfam" id="PF20152"/>
    </source>
</evidence>
<dbReference type="PANTHER" id="PTHR40465:SF1">
    <property type="entry name" value="DUF6534 DOMAIN-CONTAINING PROTEIN"/>
    <property type="match status" value="1"/>
</dbReference>
<gene>
    <name evidence="3" type="ORF">EDD18DRAFT_1084257</name>
</gene>
<sequence length="315" mass="35314">VVGYLLHWGLFGTLSIQLYLYYLAFPKDRKSTKCLVYGVYIVEFVQMMLLTHDTFVSFGYGFGDLEALNIHLDWLYVPIMGGIGMSSICFCWTRLLCILNIHTVKYIIHRQVSLISFVASVIAGVCTEIYSRMISIPIGILCAGYALCDIIIAICMTYYLMRSSNSFHRTQLLVTKLVRLIIETGSLTAAIALVISILFFVFPHEVFYVTPALIISKLYANTIYMVLNSRIRIMGGQDTYTSSTDVGFTTNMMGDINSHSMQGAQRTPVVVINEEVFSSNDEMGGTSVSYFDSHAFLELISPQEKLQDGDMSILT</sequence>
<dbReference type="EMBL" id="JAUEPU010000060">
    <property type="protein sequence ID" value="KAK0483090.1"/>
    <property type="molecule type" value="Genomic_DNA"/>
</dbReference>
<dbReference type="Pfam" id="PF20152">
    <property type="entry name" value="DUF6534"/>
    <property type="match status" value="1"/>
</dbReference>
<feature type="transmembrane region" description="Helical" evidence="1">
    <location>
        <begin position="111"/>
        <end position="130"/>
    </location>
</feature>
<feature type="transmembrane region" description="Helical" evidence="1">
    <location>
        <begin position="6"/>
        <end position="25"/>
    </location>
</feature>
<dbReference type="PANTHER" id="PTHR40465">
    <property type="entry name" value="CHROMOSOME 1, WHOLE GENOME SHOTGUN SEQUENCE"/>
    <property type="match status" value="1"/>
</dbReference>
<feature type="transmembrane region" description="Helical" evidence="1">
    <location>
        <begin position="37"/>
        <end position="62"/>
    </location>
</feature>
<name>A0AA39UKZ6_9AGAR</name>
<evidence type="ECO:0000313" key="4">
    <source>
        <dbReference type="Proteomes" id="UP001175228"/>
    </source>
</evidence>
<evidence type="ECO:0000256" key="1">
    <source>
        <dbReference type="SAM" id="Phobius"/>
    </source>
</evidence>
<comment type="caution">
    <text evidence="3">The sequence shown here is derived from an EMBL/GenBank/DDBJ whole genome shotgun (WGS) entry which is preliminary data.</text>
</comment>
<accession>A0AA39UKZ6</accession>
<keyword evidence="4" id="KW-1185">Reference proteome</keyword>
<evidence type="ECO:0000313" key="3">
    <source>
        <dbReference type="EMBL" id="KAK0483090.1"/>
    </source>
</evidence>
<feature type="domain" description="DUF6534" evidence="2">
    <location>
        <begin position="146"/>
        <end position="230"/>
    </location>
</feature>
<keyword evidence="1" id="KW-0812">Transmembrane</keyword>
<dbReference type="InterPro" id="IPR045339">
    <property type="entry name" value="DUF6534"/>
</dbReference>
<protein>
    <recommendedName>
        <fullName evidence="2">DUF6534 domain-containing protein</fullName>
    </recommendedName>
</protein>
<feature type="transmembrane region" description="Helical" evidence="1">
    <location>
        <begin position="136"/>
        <end position="160"/>
    </location>
</feature>
<organism evidence="3 4">
    <name type="scientific">Armillaria luteobubalina</name>
    <dbReference type="NCBI Taxonomy" id="153913"/>
    <lineage>
        <taxon>Eukaryota</taxon>
        <taxon>Fungi</taxon>
        <taxon>Dikarya</taxon>
        <taxon>Basidiomycota</taxon>
        <taxon>Agaricomycotina</taxon>
        <taxon>Agaricomycetes</taxon>
        <taxon>Agaricomycetidae</taxon>
        <taxon>Agaricales</taxon>
        <taxon>Marasmiineae</taxon>
        <taxon>Physalacriaceae</taxon>
        <taxon>Armillaria</taxon>
    </lineage>
</organism>
<feature type="non-terminal residue" evidence="3">
    <location>
        <position position="1"/>
    </location>
</feature>
<dbReference type="Proteomes" id="UP001175228">
    <property type="component" value="Unassembled WGS sequence"/>
</dbReference>